<organism evidence="1 2">
    <name type="scientific">Halarchaeum nitratireducens</name>
    <dbReference type="NCBI Taxonomy" id="489913"/>
    <lineage>
        <taxon>Archaea</taxon>
        <taxon>Methanobacteriati</taxon>
        <taxon>Methanobacteriota</taxon>
        <taxon>Stenosarchaea group</taxon>
        <taxon>Halobacteria</taxon>
        <taxon>Halobacteriales</taxon>
        <taxon>Halobacteriaceae</taxon>
    </lineage>
</organism>
<keyword evidence="2" id="KW-1185">Reference proteome</keyword>
<sequence length="65" mass="7200">MSAPGGVRCAPEWRVVARESMNDTEIESAVSFEESESRNEAMTETIETWIDDLIAHVEDARGSEA</sequence>
<evidence type="ECO:0000313" key="2">
    <source>
        <dbReference type="Proteomes" id="UP000608850"/>
    </source>
</evidence>
<gene>
    <name evidence="1" type="ORF">GCM10009021_27430</name>
</gene>
<reference evidence="1 2" key="1">
    <citation type="journal article" date="2019" name="Int. J. Syst. Evol. Microbiol.">
        <title>The Global Catalogue of Microorganisms (GCM) 10K type strain sequencing project: providing services to taxonomists for standard genome sequencing and annotation.</title>
        <authorList>
            <consortium name="The Broad Institute Genomics Platform"/>
            <consortium name="The Broad Institute Genome Sequencing Center for Infectious Disease"/>
            <person name="Wu L."/>
            <person name="Ma J."/>
        </authorList>
    </citation>
    <scope>NUCLEOTIDE SEQUENCE [LARGE SCALE GENOMIC DNA]</scope>
    <source>
        <strain evidence="1 2">JCM 16331</strain>
    </source>
</reference>
<dbReference type="Proteomes" id="UP000608850">
    <property type="component" value="Unassembled WGS sequence"/>
</dbReference>
<comment type="caution">
    <text evidence="1">The sequence shown here is derived from an EMBL/GenBank/DDBJ whole genome shotgun (WGS) entry which is preliminary data.</text>
</comment>
<protein>
    <submittedName>
        <fullName evidence="1">Uncharacterized protein</fullName>
    </submittedName>
</protein>
<evidence type="ECO:0000313" key="1">
    <source>
        <dbReference type="EMBL" id="GGN24194.1"/>
    </source>
</evidence>
<dbReference type="EMBL" id="BMOQ01000008">
    <property type="protein sequence ID" value="GGN24194.1"/>
    <property type="molecule type" value="Genomic_DNA"/>
</dbReference>
<accession>A0A830GEU0</accession>
<dbReference type="AlphaFoldDB" id="A0A830GEU0"/>
<proteinExistence type="predicted"/>
<name>A0A830GEU0_9EURY</name>